<protein>
    <submittedName>
        <fullName evidence="1">Uncharacterized protein</fullName>
    </submittedName>
</protein>
<dbReference type="Proteomes" id="UP001338125">
    <property type="component" value="Unassembled WGS sequence"/>
</dbReference>
<accession>A0ABR0SB39</accession>
<reference evidence="1 2" key="1">
    <citation type="submission" date="2024-01" db="EMBL/GenBank/DDBJ databases">
        <title>Complete genome of Cladobotryum mycophilum ATHUM6906.</title>
        <authorList>
            <person name="Christinaki A.C."/>
            <person name="Myridakis A.I."/>
            <person name="Kouvelis V.N."/>
        </authorList>
    </citation>
    <scope>NUCLEOTIDE SEQUENCE [LARGE SCALE GENOMIC DNA]</scope>
    <source>
        <strain evidence="1 2">ATHUM6906</strain>
    </source>
</reference>
<evidence type="ECO:0000313" key="2">
    <source>
        <dbReference type="Proteomes" id="UP001338125"/>
    </source>
</evidence>
<organism evidence="1 2">
    <name type="scientific">Cladobotryum mycophilum</name>
    <dbReference type="NCBI Taxonomy" id="491253"/>
    <lineage>
        <taxon>Eukaryota</taxon>
        <taxon>Fungi</taxon>
        <taxon>Dikarya</taxon>
        <taxon>Ascomycota</taxon>
        <taxon>Pezizomycotina</taxon>
        <taxon>Sordariomycetes</taxon>
        <taxon>Hypocreomycetidae</taxon>
        <taxon>Hypocreales</taxon>
        <taxon>Hypocreaceae</taxon>
        <taxon>Cladobotryum</taxon>
    </lineage>
</organism>
<gene>
    <name evidence="1" type="ORF">PT974_10897</name>
</gene>
<keyword evidence="2" id="KW-1185">Reference proteome</keyword>
<comment type="caution">
    <text evidence="1">The sequence shown here is derived from an EMBL/GenBank/DDBJ whole genome shotgun (WGS) entry which is preliminary data.</text>
</comment>
<evidence type="ECO:0000313" key="1">
    <source>
        <dbReference type="EMBL" id="KAK5989378.1"/>
    </source>
</evidence>
<dbReference type="EMBL" id="JAVFKD010000015">
    <property type="protein sequence ID" value="KAK5989378.1"/>
    <property type="molecule type" value="Genomic_DNA"/>
</dbReference>
<sequence>MLPAHIKAQEESKLKDLFVSKASPRFVEIHNMFQDEVYLGVELVIISFALLPNLAQITLKEFNNCRNPETSESPFALQVFGMPNLAVTAIETSRAMRSIVYISRAAVRLENITVHQCYLVPEGGSIPPMLNLKSLVFTSCNVDIKEKAQSCN</sequence>
<proteinExistence type="predicted"/>
<name>A0ABR0SB39_9HYPO</name>